<keyword evidence="3" id="KW-1185">Reference proteome</keyword>
<comment type="caution">
    <text evidence="2">The sequence shown here is derived from an EMBL/GenBank/DDBJ whole genome shotgun (WGS) entry which is preliminary data.</text>
</comment>
<feature type="coiled-coil region" evidence="1">
    <location>
        <begin position="10"/>
        <end position="51"/>
    </location>
</feature>
<sequence>MARGKRIIGIDAVNQQIETAEAEVIKAKKKYDEATDKLKSLLDKKKALQTEELMNAVMKNSRSYEEIL</sequence>
<evidence type="ECO:0000313" key="2">
    <source>
        <dbReference type="EMBL" id="MEQ2554490.1"/>
    </source>
</evidence>
<dbReference type="Proteomes" id="UP001546774">
    <property type="component" value="Unassembled WGS sequence"/>
</dbReference>
<accession>A0ABV1H452</accession>
<reference evidence="2" key="1">
    <citation type="submission" date="2024-03" db="EMBL/GenBank/DDBJ databases">
        <title>Human intestinal bacterial collection.</title>
        <authorList>
            <person name="Pauvert C."/>
            <person name="Hitch T.C.A."/>
            <person name="Clavel T."/>
        </authorList>
    </citation>
    <scope>NUCLEOTIDE SEQUENCE [LARGE SCALE GENOMIC DNA]</scope>
    <source>
        <strain evidence="2">CLA-AA-H89B</strain>
    </source>
</reference>
<evidence type="ECO:0000313" key="3">
    <source>
        <dbReference type="Proteomes" id="UP001546774"/>
    </source>
</evidence>
<keyword evidence="1" id="KW-0175">Coiled coil</keyword>
<name>A0ABV1H452_9FIRM</name>
<evidence type="ECO:0000256" key="1">
    <source>
        <dbReference type="SAM" id="Coils"/>
    </source>
</evidence>
<protein>
    <submittedName>
        <fullName evidence="2">Uncharacterized protein</fullName>
    </submittedName>
</protein>
<proteinExistence type="predicted"/>
<dbReference type="EMBL" id="JBBMFS010000003">
    <property type="protein sequence ID" value="MEQ2554490.1"/>
    <property type="molecule type" value="Genomic_DNA"/>
</dbReference>
<organism evidence="2 3">
    <name type="scientific">Lachnospira intestinalis</name>
    <dbReference type="NCBI Taxonomy" id="3133158"/>
    <lineage>
        <taxon>Bacteria</taxon>
        <taxon>Bacillati</taxon>
        <taxon>Bacillota</taxon>
        <taxon>Clostridia</taxon>
        <taxon>Lachnospirales</taxon>
        <taxon>Lachnospiraceae</taxon>
        <taxon>Lachnospira</taxon>
    </lineage>
</organism>
<gene>
    <name evidence="2" type="ORF">WMO37_05575</name>
</gene>